<dbReference type="Proteomes" id="UP000006535">
    <property type="component" value="Segment"/>
</dbReference>
<proteinExistence type="predicted"/>
<evidence type="ECO:0000313" key="1">
    <source>
        <dbReference type="EMBL" id="ADO99476.1"/>
    </source>
</evidence>
<dbReference type="OrthoDB" id="24696at10239"/>
<dbReference type="GeneID" id="10328488"/>
<protein>
    <submittedName>
        <fullName evidence="1">Uncharacterized protein</fullName>
    </submittedName>
</protein>
<accession>E3SQ46</accession>
<dbReference type="RefSeq" id="YP_004323914.1">
    <property type="nucleotide sequence ID" value="NC_015286.1"/>
</dbReference>
<reference evidence="1 2" key="1">
    <citation type="journal article" date="2010" name="Environ. Microbiol.">
        <title>Genomic analysis of oceanic cyanobacterial myoviruses compared with T4-like myoviruses from diverse hosts and environments.</title>
        <authorList>
            <person name="Sullivan M.B."/>
            <person name="Huang K.H."/>
            <person name="Ignacio-Espinoza J.C."/>
            <person name="Berlin A.M."/>
            <person name="Kelly L."/>
            <person name="Weigele P.R."/>
            <person name="DeFrancesco A.S."/>
            <person name="Kern S.E."/>
            <person name="Thompson L.R."/>
            <person name="Young S."/>
            <person name="Yandava C."/>
            <person name="Fu R."/>
            <person name="Krastins B."/>
            <person name="Chase M."/>
            <person name="Sarracino D."/>
            <person name="Osburne M.S."/>
            <person name="Henn M.R."/>
            <person name="Chisholm S.W."/>
        </authorList>
    </citation>
    <scope>NUCLEOTIDE SEQUENCE [LARGE SCALE GENOMIC DNA]</scope>
    <source>
        <strain evidence="1">Syn19</strain>
    </source>
</reference>
<organism evidence="1 2">
    <name type="scientific">Synechococcus phage Syn19</name>
    <dbReference type="NCBI Taxonomy" id="445684"/>
    <lineage>
        <taxon>Viruses</taxon>
        <taxon>Duplodnaviria</taxon>
        <taxon>Heunggongvirae</taxon>
        <taxon>Uroviricota</taxon>
        <taxon>Caudoviricetes</taxon>
        <taxon>Pantevenvirales</taxon>
        <taxon>Kyanoviridae</taxon>
        <taxon>Pontusvirus</taxon>
        <taxon>Pontusvirus syn19</taxon>
    </lineage>
</organism>
<name>E3SQ46_9CAUD</name>
<dbReference type="EMBL" id="GU071106">
    <property type="protein sequence ID" value="ADO99476.1"/>
    <property type="molecule type" value="Genomic_DNA"/>
</dbReference>
<dbReference type="KEGG" id="vg:10328488"/>
<sequence>MFIHPNSEHMQFHIYDELEILRGSFSSIYDMERYIDGIRNARGDNFPNTPRMSCFDYIKSIGWQWECVDNYVPSEV</sequence>
<evidence type="ECO:0000313" key="2">
    <source>
        <dbReference type="Proteomes" id="UP000006535"/>
    </source>
</evidence>
<gene>
    <name evidence="1" type="ORF">Syn19_081</name>
</gene>
<keyword evidence="2" id="KW-1185">Reference proteome</keyword>